<dbReference type="PANTHER" id="PTHR12526">
    <property type="entry name" value="GLYCOSYLTRANSFERASE"/>
    <property type="match status" value="1"/>
</dbReference>
<dbReference type="OrthoDB" id="9801573at2"/>
<keyword evidence="2" id="KW-0808">Transferase</keyword>
<name>A0A4Q2UAN2_9HYPH</name>
<dbReference type="AlphaFoldDB" id="A0A4Q2UAN2"/>
<reference evidence="2 3" key="1">
    <citation type="submission" date="2018-12" db="EMBL/GenBank/DDBJ databases">
        <authorList>
            <person name="Grouzdev D.S."/>
            <person name="Krutkina M.S."/>
        </authorList>
    </citation>
    <scope>NUCLEOTIDE SEQUENCE [LARGE SCALE GENOMIC DNA]</scope>
    <source>
        <strain evidence="2 3">RmlP026</strain>
    </source>
</reference>
<dbReference type="Gene3D" id="3.40.50.2000">
    <property type="entry name" value="Glycogen Phosphorylase B"/>
    <property type="match status" value="1"/>
</dbReference>
<comment type="caution">
    <text evidence="2">The sequence shown here is derived from an EMBL/GenBank/DDBJ whole genome shotgun (WGS) entry which is preliminary data.</text>
</comment>
<reference evidence="2 3" key="2">
    <citation type="submission" date="2019-02" db="EMBL/GenBank/DDBJ databases">
        <title>'Lichenibacterium ramalinii' gen. nov. sp. nov., 'Lichenibacterium minor' gen. nov. sp. nov.</title>
        <authorList>
            <person name="Pankratov T."/>
        </authorList>
    </citation>
    <scope>NUCLEOTIDE SEQUENCE [LARGE SCALE GENOMIC DNA]</scope>
    <source>
        <strain evidence="2 3">RmlP026</strain>
    </source>
</reference>
<dbReference type="GO" id="GO:0016757">
    <property type="term" value="F:glycosyltransferase activity"/>
    <property type="evidence" value="ECO:0007669"/>
    <property type="project" value="InterPro"/>
</dbReference>
<dbReference type="RefSeq" id="WP_129225658.1">
    <property type="nucleotide sequence ID" value="NZ_QYBB01000008.1"/>
</dbReference>
<evidence type="ECO:0000313" key="2">
    <source>
        <dbReference type="EMBL" id="RYC32177.1"/>
    </source>
</evidence>
<dbReference type="SUPFAM" id="SSF53756">
    <property type="entry name" value="UDP-Glycosyltransferase/glycogen phosphorylase"/>
    <property type="match status" value="1"/>
</dbReference>
<proteinExistence type="predicted"/>
<dbReference type="Proteomes" id="UP000290759">
    <property type="component" value="Unassembled WGS sequence"/>
</dbReference>
<dbReference type="InterPro" id="IPR001296">
    <property type="entry name" value="Glyco_trans_1"/>
</dbReference>
<dbReference type="Pfam" id="PF00534">
    <property type="entry name" value="Glycos_transf_1"/>
    <property type="match status" value="1"/>
</dbReference>
<evidence type="ECO:0000259" key="1">
    <source>
        <dbReference type="Pfam" id="PF00534"/>
    </source>
</evidence>
<dbReference type="EMBL" id="QYBB01000008">
    <property type="protein sequence ID" value="RYC32177.1"/>
    <property type="molecule type" value="Genomic_DNA"/>
</dbReference>
<feature type="domain" description="Glycosyl transferase family 1" evidence="1">
    <location>
        <begin position="189"/>
        <end position="347"/>
    </location>
</feature>
<sequence length="387" mass="41072">MTVITCVHQGFELYGSDRAFVDTVRLVRSAHPGARIDVVLPRRGPIVAALSALDVDVTVEPLWILRRRDLPKLATVGMARLPAAVARAAARIRRSDLVYVNTCVVVDYLLASGLMPGRTVLHIHEIPEGPALAALRALVRWSRASVVLNSRATARTFALPAGGPRRVIYNRISDPGPAAAAPYDGSRPLRVLMLGRVSRIKGQDVLVDALRRLPGDIRARVEVRIVGSAFEDEARERALAASIVAAGLSDRVVLLPFTSDPAPHFRWADIVTVPSRLPESLGRVAIEAMAHGKPPIVSDIGGLPEIVEHGRSGWIVPPGDAAALAGTLASAVADPGGWRPYAEAARKRYEAVFGGAAIDHAMLEVLGAVLDRGAAPSADAVPSAAHP</sequence>
<protein>
    <submittedName>
        <fullName evidence="2">Glycosyltransferase</fullName>
    </submittedName>
</protein>
<organism evidence="2 3">
    <name type="scientific">Lichenibacterium minor</name>
    <dbReference type="NCBI Taxonomy" id="2316528"/>
    <lineage>
        <taxon>Bacteria</taxon>
        <taxon>Pseudomonadati</taxon>
        <taxon>Pseudomonadota</taxon>
        <taxon>Alphaproteobacteria</taxon>
        <taxon>Hyphomicrobiales</taxon>
        <taxon>Lichenihabitantaceae</taxon>
        <taxon>Lichenibacterium</taxon>
    </lineage>
</organism>
<evidence type="ECO:0000313" key="3">
    <source>
        <dbReference type="Proteomes" id="UP000290759"/>
    </source>
</evidence>
<gene>
    <name evidence="2" type="ORF">D3273_09055</name>
</gene>
<accession>A0A4Q2UAN2</accession>
<keyword evidence="3" id="KW-1185">Reference proteome</keyword>